<feature type="domain" description="C-type lectin" evidence="4">
    <location>
        <begin position="106"/>
        <end position="229"/>
    </location>
</feature>
<evidence type="ECO:0000259" key="4">
    <source>
        <dbReference type="PROSITE" id="PS50041"/>
    </source>
</evidence>
<dbReference type="PROSITE" id="PS50041">
    <property type="entry name" value="C_TYPE_LECTIN_2"/>
    <property type="match status" value="1"/>
</dbReference>
<dbReference type="InterPro" id="IPR033989">
    <property type="entry name" value="CD209-like_CTLD"/>
</dbReference>
<name>A0A8B7JKT1_9AVES</name>
<evidence type="ECO:0000313" key="5">
    <source>
        <dbReference type="Proteomes" id="UP001652627"/>
    </source>
</evidence>
<dbReference type="GeneID" id="106495708"/>
<dbReference type="CDD" id="cd03590">
    <property type="entry name" value="CLECT_DC-SIGN_like"/>
    <property type="match status" value="1"/>
</dbReference>
<dbReference type="RefSeq" id="XP_013811677.1">
    <property type="nucleotide sequence ID" value="XM_013956223.2"/>
</dbReference>
<dbReference type="KEGG" id="aam:106495708"/>
<proteinExistence type="predicted"/>
<dbReference type="InterPro" id="IPR001304">
    <property type="entry name" value="C-type_lectin-like"/>
</dbReference>
<evidence type="ECO:0000256" key="2">
    <source>
        <dbReference type="ARBA" id="ARBA00023157"/>
    </source>
</evidence>
<reference evidence="6" key="2">
    <citation type="submission" date="2025-08" db="UniProtKB">
        <authorList>
            <consortium name="RefSeq"/>
        </authorList>
    </citation>
    <scope>IDENTIFICATION</scope>
    <source>
        <tissue evidence="6">Blood</tissue>
    </source>
</reference>
<dbReference type="Pfam" id="PF00059">
    <property type="entry name" value="Lectin_C"/>
    <property type="match status" value="1"/>
</dbReference>
<organism evidence="5 6">
    <name type="scientific">Apteryx mantelli</name>
    <name type="common">North Island brown kiwi</name>
    <dbReference type="NCBI Taxonomy" id="2696672"/>
    <lineage>
        <taxon>Eukaryota</taxon>
        <taxon>Metazoa</taxon>
        <taxon>Chordata</taxon>
        <taxon>Craniata</taxon>
        <taxon>Vertebrata</taxon>
        <taxon>Euteleostomi</taxon>
        <taxon>Archelosauria</taxon>
        <taxon>Archosauria</taxon>
        <taxon>Dinosauria</taxon>
        <taxon>Saurischia</taxon>
        <taxon>Theropoda</taxon>
        <taxon>Coelurosauria</taxon>
        <taxon>Aves</taxon>
        <taxon>Palaeognathae</taxon>
        <taxon>Apterygiformes</taxon>
        <taxon>Apterygidae</taxon>
        <taxon>Apteryx</taxon>
    </lineage>
</organism>
<dbReference type="PANTHER" id="PTHR46746:SF9">
    <property type="entry name" value="CD209 ANTIGEN-LIKE PROTEIN C-LIKE"/>
    <property type="match status" value="1"/>
</dbReference>
<keyword evidence="3" id="KW-0472">Membrane</keyword>
<dbReference type="SMART" id="SM00034">
    <property type="entry name" value="CLECT"/>
    <property type="match status" value="1"/>
</dbReference>
<keyword evidence="1" id="KW-0430">Lectin</keyword>
<sequence length="235" mass="27376">MASEITYAEVKFKNASLSAEVKAPPEKKERERHTQKYPPWLPWLISLLLLLVCIALIITLLVTHFSHSHEELKTLQQNATEWLCISAMPQSKGQGWMCCPMGWRFFQKSCYYTSTDSMSWNESKENCTGMGSHLVVIDTEAEQVFLSAWLKEKTQYVRKDNYYIGLSAQKVGQWHWVDQTPFNVTAVFWRTGEPSNVEEEKCVVIHWKEKKHWNWNDFRCEVHSPRICEAAAITV</sequence>
<feature type="transmembrane region" description="Helical" evidence="3">
    <location>
        <begin position="40"/>
        <end position="63"/>
    </location>
</feature>
<evidence type="ECO:0000256" key="1">
    <source>
        <dbReference type="ARBA" id="ARBA00022734"/>
    </source>
</evidence>
<dbReference type="AlphaFoldDB" id="A0A8B7JKT1"/>
<gene>
    <name evidence="6" type="primary">LOC106495708</name>
</gene>
<dbReference type="Proteomes" id="UP001652627">
    <property type="component" value="Chromosome 1"/>
</dbReference>
<dbReference type="InterPro" id="IPR016187">
    <property type="entry name" value="CTDL_fold"/>
</dbReference>
<evidence type="ECO:0000313" key="6">
    <source>
        <dbReference type="RefSeq" id="XP_013811677.1"/>
    </source>
</evidence>
<keyword evidence="2" id="KW-1015">Disulfide bond</keyword>
<evidence type="ECO:0000256" key="3">
    <source>
        <dbReference type="SAM" id="Phobius"/>
    </source>
</evidence>
<accession>A0A8B7JKT1</accession>
<dbReference type="OrthoDB" id="6133475at2759"/>
<dbReference type="PANTHER" id="PTHR46746">
    <property type="entry name" value="KILLER CELL LECTIN-LIKE RECEPTOR SUBFAMILY F MEMBER 2"/>
    <property type="match status" value="1"/>
</dbReference>
<keyword evidence="5" id="KW-1185">Reference proteome</keyword>
<keyword evidence="3" id="KW-0812">Transmembrane</keyword>
<protein>
    <submittedName>
        <fullName evidence="6">C-type lectin domain family 4 member D-like</fullName>
    </submittedName>
</protein>
<dbReference type="InterPro" id="IPR051379">
    <property type="entry name" value="C-type_Lectin_Receptor_IMM"/>
</dbReference>
<reference evidence="5" key="1">
    <citation type="submission" date="2025-05" db="UniProtKB">
        <authorList>
            <consortium name="RefSeq"/>
        </authorList>
    </citation>
    <scope>NUCLEOTIDE SEQUENCE [LARGE SCALE GENOMIC DNA]</scope>
</reference>
<dbReference type="InterPro" id="IPR016186">
    <property type="entry name" value="C-type_lectin-like/link_sf"/>
</dbReference>
<keyword evidence="3" id="KW-1133">Transmembrane helix</keyword>
<dbReference type="SUPFAM" id="SSF56436">
    <property type="entry name" value="C-type lectin-like"/>
    <property type="match status" value="1"/>
</dbReference>
<dbReference type="GO" id="GO:0030246">
    <property type="term" value="F:carbohydrate binding"/>
    <property type="evidence" value="ECO:0007669"/>
    <property type="project" value="UniProtKB-KW"/>
</dbReference>
<dbReference type="Gene3D" id="3.10.100.10">
    <property type="entry name" value="Mannose-Binding Protein A, subunit A"/>
    <property type="match status" value="1"/>
</dbReference>